<gene>
    <name evidence="3" type="ORF">BCF74_12125</name>
</gene>
<dbReference type="EMBL" id="PVTI01000021">
    <property type="protein sequence ID" value="PRY55848.1"/>
    <property type="molecule type" value="Genomic_DNA"/>
</dbReference>
<dbReference type="RefSeq" id="WP_245889333.1">
    <property type="nucleotide sequence ID" value="NZ_PVTI01000021.1"/>
</dbReference>
<evidence type="ECO:0000313" key="4">
    <source>
        <dbReference type="Proteomes" id="UP000237822"/>
    </source>
</evidence>
<protein>
    <submittedName>
        <fullName evidence="3">3-methyladenine DNA glycosylase/8-oxoguanine DNA glycosylase</fullName>
    </submittedName>
</protein>
<dbReference type="PANTHER" id="PTHR43003:SF6">
    <property type="entry name" value="DNA GLYCOSYLASE"/>
    <property type="match status" value="1"/>
</dbReference>
<dbReference type="GO" id="GO:0005737">
    <property type="term" value="C:cytoplasm"/>
    <property type="evidence" value="ECO:0007669"/>
    <property type="project" value="TreeGrafter"/>
</dbReference>
<dbReference type="GO" id="GO:0032993">
    <property type="term" value="C:protein-DNA complex"/>
    <property type="evidence" value="ECO:0007669"/>
    <property type="project" value="TreeGrafter"/>
</dbReference>
<dbReference type="GO" id="GO:0006285">
    <property type="term" value="P:base-excision repair, AP site formation"/>
    <property type="evidence" value="ECO:0007669"/>
    <property type="project" value="TreeGrafter"/>
</dbReference>
<dbReference type="InterPro" id="IPR051912">
    <property type="entry name" value="Alkylbase_DNA_Glycosylase/TA"/>
</dbReference>
<sequence>MTPPDDGQPTAPSAPLERTFRSARPLQLGAVVSTFRRGAGDPTSWSDRLGTWVFAWRVPTGPVTLRLRQRAGDGDVVAQAWGEGAEWMLDRLPRLLGEEDDDSGFVAHHNIVREARRRFAGWRVPSSGLVVQSLLPTIIEQRVTGKEAFAAYRILVRRNGTLAPGPGGELRLVVPPEPSGWARIPSWEWLRAGVDGARSRPAVLVASRAGRLEECAALPVLDARRRIESVPGVGRWSSAEVAQRALGDADAVSFGDYHVAKNVGWALTGTPVDDEGMAELLEPYAGHRYRVQRLLELSGAMRPRRGPRMTLPTHLPR</sequence>
<accession>A0A2T0UDB2</accession>
<organism evidence="3 4">
    <name type="scientific">Knoellia remsis</name>
    <dbReference type="NCBI Taxonomy" id="407159"/>
    <lineage>
        <taxon>Bacteria</taxon>
        <taxon>Bacillati</taxon>
        <taxon>Actinomycetota</taxon>
        <taxon>Actinomycetes</taxon>
        <taxon>Micrococcales</taxon>
        <taxon>Intrasporangiaceae</taxon>
        <taxon>Knoellia</taxon>
    </lineage>
</organism>
<keyword evidence="2" id="KW-0234">DNA repair</keyword>
<dbReference type="SUPFAM" id="SSF48150">
    <property type="entry name" value="DNA-glycosylase"/>
    <property type="match status" value="1"/>
</dbReference>
<proteinExistence type="predicted"/>
<dbReference type="Gene3D" id="1.10.340.30">
    <property type="entry name" value="Hypothetical protein, domain 2"/>
    <property type="match status" value="1"/>
</dbReference>
<evidence type="ECO:0000256" key="1">
    <source>
        <dbReference type="ARBA" id="ARBA00022763"/>
    </source>
</evidence>
<dbReference type="GO" id="GO:0032131">
    <property type="term" value="F:alkylated DNA binding"/>
    <property type="evidence" value="ECO:0007669"/>
    <property type="project" value="TreeGrafter"/>
</dbReference>
<dbReference type="GO" id="GO:0008725">
    <property type="term" value="F:DNA-3-methyladenine glycosylase activity"/>
    <property type="evidence" value="ECO:0007669"/>
    <property type="project" value="TreeGrafter"/>
</dbReference>
<comment type="caution">
    <text evidence="3">The sequence shown here is derived from an EMBL/GenBank/DDBJ whole genome shotgun (WGS) entry which is preliminary data.</text>
</comment>
<keyword evidence="4" id="KW-1185">Reference proteome</keyword>
<evidence type="ECO:0000313" key="3">
    <source>
        <dbReference type="EMBL" id="PRY55848.1"/>
    </source>
</evidence>
<keyword evidence="1" id="KW-0227">DNA damage</keyword>
<dbReference type="PANTHER" id="PTHR43003">
    <property type="entry name" value="DNA-3-METHYLADENINE GLYCOSYLASE"/>
    <property type="match status" value="1"/>
</dbReference>
<dbReference type="GO" id="GO:0006307">
    <property type="term" value="P:DNA alkylation repair"/>
    <property type="evidence" value="ECO:0007669"/>
    <property type="project" value="TreeGrafter"/>
</dbReference>
<dbReference type="Proteomes" id="UP000237822">
    <property type="component" value="Unassembled WGS sequence"/>
</dbReference>
<dbReference type="GO" id="GO:0043916">
    <property type="term" value="F:DNA-7-methylguanine glycosylase activity"/>
    <property type="evidence" value="ECO:0007669"/>
    <property type="project" value="TreeGrafter"/>
</dbReference>
<dbReference type="AlphaFoldDB" id="A0A2T0UDB2"/>
<evidence type="ECO:0000256" key="2">
    <source>
        <dbReference type="ARBA" id="ARBA00023204"/>
    </source>
</evidence>
<dbReference type="InterPro" id="IPR011257">
    <property type="entry name" value="DNA_glycosylase"/>
</dbReference>
<reference evidence="3 4" key="1">
    <citation type="submission" date="2018-03" db="EMBL/GenBank/DDBJ databases">
        <title>Genomic Encyclopedia of Archaeal and Bacterial Type Strains, Phase II (KMG-II): from individual species to whole genera.</title>
        <authorList>
            <person name="Goeker M."/>
        </authorList>
    </citation>
    <scope>NUCLEOTIDE SEQUENCE [LARGE SCALE GENOMIC DNA]</scope>
    <source>
        <strain evidence="3 4">ATCC BAA-1496</strain>
    </source>
</reference>
<name>A0A2T0UDB2_9MICO</name>